<evidence type="ECO:0000256" key="3">
    <source>
        <dbReference type="RuleBase" id="RU362132"/>
    </source>
</evidence>
<dbReference type="GO" id="GO:0009097">
    <property type="term" value="P:isoleucine biosynthetic process"/>
    <property type="evidence" value="ECO:0007669"/>
    <property type="project" value="TreeGrafter"/>
</dbReference>
<dbReference type="AlphaFoldDB" id="A0A3D9IPF9"/>
<keyword evidence="2 3" id="KW-0786">Thiamine pyrophosphate</keyword>
<comment type="caution">
    <text evidence="7">The sequence shown here is derived from an EMBL/GenBank/DDBJ whole genome shotgun (WGS) entry which is preliminary data.</text>
</comment>
<evidence type="ECO:0000256" key="2">
    <source>
        <dbReference type="ARBA" id="ARBA00023052"/>
    </source>
</evidence>
<dbReference type="PANTHER" id="PTHR18968:SF13">
    <property type="entry name" value="ACETOLACTATE SYNTHASE CATALYTIC SUBUNIT, MITOCHONDRIAL"/>
    <property type="match status" value="1"/>
</dbReference>
<gene>
    <name evidence="7" type="ORF">DFP98_12565</name>
</gene>
<organism evidence="7 8">
    <name type="scientific">Cohnella phaseoli</name>
    <dbReference type="NCBI Taxonomy" id="456490"/>
    <lineage>
        <taxon>Bacteria</taxon>
        <taxon>Bacillati</taxon>
        <taxon>Bacillota</taxon>
        <taxon>Bacilli</taxon>
        <taxon>Bacillales</taxon>
        <taxon>Paenibacillaceae</taxon>
        <taxon>Cohnella</taxon>
    </lineage>
</organism>
<dbReference type="Pfam" id="PF00205">
    <property type="entry name" value="TPP_enzyme_M"/>
    <property type="match status" value="1"/>
</dbReference>
<dbReference type="CDD" id="cd07035">
    <property type="entry name" value="TPP_PYR_POX_like"/>
    <property type="match status" value="1"/>
</dbReference>
<feature type="domain" description="Thiamine pyrophosphate enzyme central" evidence="4">
    <location>
        <begin position="205"/>
        <end position="341"/>
    </location>
</feature>
<evidence type="ECO:0000259" key="4">
    <source>
        <dbReference type="Pfam" id="PF00205"/>
    </source>
</evidence>
<dbReference type="InterPro" id="IPR029035">
    <property type="entry name" value="DHS-like_NAD/FAD-binding_dom"/>
</dbReference>
<reference evidence="7 8" key="1">
    <citation type="submission" date="2018-07" db="EMBL/GenBank/DDBJ databases">
        <title>Genomic Encyclopedia of Type Strains, Phase III (KMG-III): the genomes of soil and plant-associated and newly described type strains.</title>
        <authorList>
            <person name="Whitman W."/>
        </authorList>
    </citation>
    <scope>NUCLEOTIDE SEQUENCE [LARGE SCALE GENOMIC DNA]</scope>
    <source>
        <strain evidence="7 8">CECT 7287</strain>
    </source>
</reference>
<dbReference type="GO" id="GO:0050660">
    <property type="term" value="F:flavin adenine dinucleotide binding"/>
    <property type="evidence" value="ECO:0007669"/>
    <property type="project" value="TreeGrafter"/>
</dbReference>
<dbReference type="GO" id="GO:0003984">
    <property type="term" value="F:acetolactate synthase activity"/>
    <property type="evidence" value="ECO:0007669"/>
    <property type="project" value="TreeGrafter"/>
</dbReference>
<dbReference type="PANTHER" id="PTHR18968">
    <property type="entry name" value="THIAMINE PYROPHOSPHATE ENZYMES"/>
    <property type="match status" value="1"/>
</dbReference>
<dbReference type="FunFam" id="3.40.50.970:FF:000007">
    <property type="entry name" value="Acetolactate synthase"/>
    <property type="match status" value="1"/>
</dbReference>
<dbReference type="InterPro" id="IPR012001">
    <property type="entry name" value="Thiamin_PyroP_enz_TPP-bd_dom"/>
</dbReference>
<dbReference type="GO" id="GO:0005948">
    <property type="term" value="C:acetolactate synthase complex"/>
    <property type="evidence" value="ECO:0007669"/>
    <property type="project" value="TreeGrafter"/>
</dbReference>
<dbReference type="InterPro" id="IPR029061">
    <property type="entry name" value="THDP-binding"/>
</dbReference>
<dbReference type="GO" id="GO:0000287">
    <property type="term" value="F:magnesium ion binding"/>
    <property type="evidence" value="ECO:0007669"/>
    <property type="project" value="InterPro"/>
</dbReference>
<protein>
    <submittedName>
        <fullName evidence="7">Acetolactate synthase-1/2/3 large subunit</fullName>
    </submittedName>
</protein>
<dbReference type="Gene3D" id="3.40.50.970">
    <property type="match status" value="2"/>
</dbReference>
<dbReference type="GO" id="GO:0030976">
    <property type="term" value="F:thiamine pyrophosphate binding"/>
    <property type="evidence" value="ECO:0007669"/>
    <property type="project" value="InterPro"/>
</dbReference>
<dbReference type="InterPro" id="IPR012000">
    <property type="entry name" value="Thiamin_PyroP_enz_cen_dom"/>
</dbReference>
<name>A0A3D9IPF9_9BACL</name>
<dbReference type="EMBL" id="QRDZ01000025">
    <property type="protein sequence ID" value="RED63518.1"/>
    <property type="molecule type" value="Genomic_DNA"/>
</dbReference>
<dbReference type="SUPFAM" id="SSF52467">
    <property type="entry name" value="DHS-like NAD/FAD-binding domain"/>
    <property type="match status" value="1"/>
</dbReference>
<sequence length="608" mass="65832">MEGMAVMKAAKYIVDYLVRQGVTHVFEMAGGAIAHLLDALAEREDIAAVSMHHEQAAAFAAEGYARASGKVGVAMATSGPGALNLLTGIGSCYFDSVPCVFLTGQVNTYEFKFDDPVRQNGFQETDIVSVARPLTKYATLVTNASRLRFELEKAWAIARSGRPGPVLLDIPMNVQREDVDPELMEGYSDLAEEEEIGCTLSVEEVRQAAAMLRGASRPMVLVGGGVRSAGAVRELRAWLAETGIPAVCSLMGLDAIETDYEWNLGLIGSYGHRYANLAVANCDCLLVLGSRLDTRQTGTRPETFARGAKIIQVEIDRAELGRKVKLDLAIRGHLKPFMSTLAAVWGEEAQKGDWLPWKDRLTRYRKRYPTGTFGGSGSKIDSSRLMKASDRDIDPNRLMERLGEALGTDAVICLDVGQHQMWASQSLPVEGEARLLNAGGMGAMGFGLPAAIGAAFALPGRRIALVAGDGGMQVNIQELQTVVHWRLPISVFVLNNRSLGMVRQFQDLYFAGRQASTVSGYSCPDFVKVAEAYGVAGARAASWPELNRLLESLTAACIGDPFVAEIAVSPNAAVHPKLGVSRPIEDMEPLLSRRELHRQMIVPPLEEP</sequence>
<dbReference type="Proteomes" id="UP000256977">
    <property type="component" value="Unassembled WGS sequence"/>
</dbReference>
<evidence type="ECO:0000259" key="6">
    <source>
        <dbReference type="Pfam" id="PF02776"/>
    </source>
</evidence>
<dbReference type="SUPFAM" id="SSF52518">
    <property type="entry name" value="Thiamin diphosphate-binding fold (THDP-binding)"/>
    <property type="match status" value="2"/>
</dbReference>
<dbReference type="InterPro" id="IPR011766">
    <property type="entry name" value="TPP_enzyme_TPP-bd"/>
</dbReference>
<dbReference type="Pfam" id="PF02775">
    <property type="entry name" value="TPP_enzyme_C"/>
    <property type="match status" value="1"/>
</dbReference>
<feature type="domain" description="Thiamine pyrophosphate enzyme TPP-binding" evidence="5">
    <location>
        <begin position="415"/>
        <end position="552"/>
    </location>
</feature>
<dbReference type="GO" id="GO:0009099">
    <property type="term" value="P:L-valine biosynthetic process"/>
    <property type="evidence" value="ECO:0007669"/>
    <property type="project" value="TreeGrafter"/>
</dbReference>
<dbReference type="Gene3D" id="3.40.50.1220">
    <property type="entry name" value="TPP-binding domain"/>
    <property type="match status" value="1"/>
</dbReference>
<accession>A0A3D9IPF9</accession>
<keyword evidence="8" id="KW-1185">Reference proteome</keyword>
<comment type="similarity">
    <text evidence="1 3">Belongs to the TPP enzyme family.</text>
</comment>
<proteinExistence type="inferred from homology"/>
<evidence type="ECO:0000313" key="7">
    <source>
        <dbReference type="EMBL" id="RED63518.1"/>
    </source>
</evidence>
<dbReference type="InterPro" id="IPR045229">
    <property type="entry name" value="TPP_enz"/>
</dbReference>
<evidence type="ECO:0000256" key="1">
    <source>
        <dbReference type="ARBA" id="ARBA00007812"/>
    </source>
</evidence>
<dbReference type="Pfam" id="PF02776">
    <property type="entry name" value="TPP_enzyme_N"/>
    <property type="match status" value="1"/>
</dbReference>
<evidence type="ECO:0000259" key="5">
    <source>
        <dbReference type="Pfam" id="PF02775"/>
    </source>
</evidence>
<feature type="domain" description="Thiamine pyrophosphate enzyme N-terminal TPP-binding" evidence="6">
    <location>
        <begin position="7"/>
        <end position="129"/>
    </location>
</feature>
<evidence type="ECO:0000313" key="8">
    <source>
        <dbReference type="Proteomes" id="UP000256977"/>
    </source>
</evidence>